<evidence type="ECO:0000256" key="5">
    <source>
        <dbReference type="ARBA" id="ARBA00025466"/>
    </source>
</evidence>
<evidence type="ECO:0000256" key="2">
    <source>
        <dbReference type="ARBA" id="ARBA00016807"/>
    </source>
</evidence>
<comment type="caution">
    <text evidence="7">The sequence shown here is derived from an EMBL/GenBank/DDBJ whole genome shotgun (WGS) entry which is preliminary data.</text>
</comment>
<name>A0A2A4JRW7_HELVI</name>
<evidence type="ECO:0000256" key="4">
    <source>
        <dbReference type="ARBA" id="ARBA00023163"/>
    </source>
</evidence>
<reference evidence="7" key="1">
    <citation type="submission" date="2017-09" db="EMBL/GenBank/DDBJ databases">
        <title>Contemporary evolution of a Lepidopteran species, Heliothis virescens, in response to modern agricultural practices.</title>
        <authorList>
            <person name="Fritz M.L."/>
            <person name="Deyonke A.M."/>
            <person name="Papanicolaou A."/>
            <person name="Micinski S."/>
            <person name="Westbrook J."/>
            <person name="Gould F."/>
        </authorList>
    </citation>
    <scope>NUCLEOTIDE SEQUENCE [LARGE SCALE GENOMIC DNA]</scope>
    <source>
        <strain evidence="7">HvINT-</strain>
        <tissue evidence="7">Whole body</tissue>
    </source>
</reference>
<dbReference type="STRING" id="7102.A0A2A4JRW7"/>
<comment type="function">
    <text evidence="5">Involved in transvection phenomena (= synapsis-dependent gene expression), where the synaptic pairing of chromosomes carrying genes with which zeste interacts influences the expression of these genes. Zeste binds to DNA and stimulates transcription from a nearby promoter.</text>
</comment>
<sequence>MAEKRKRSQNFTVDEKDKLVKLMFRYKSIILNKKTDGTTNQAKNKAWVNLCTQFNATGNTYRSKDALLRVWEKLKSEAKMYNSRNRRCTTGPGGGPSSVKIDPILEQACDLLGRGCSDNSEVFDSDSVITQPIINENKSELHNEELQNLILDTELGIPIHEVKEGEDDTTIKAPICTESQAINIKNNYIEELKIKILEEELEFKRSLYNIQLEAARKELEIKTEILNQIKDGDFNFKNIFGLPKIN</sequence>
<protein>
    <recommendedName>
        <fullName evidence="2">Regulatory protein zeste</fullName>
    </recommendedName>
</protein>
<proteinExistence type="predicted"/>
<evidence type="ECO:0000256" key="1">
    <source>
        <dbReference type="ARBA" id="ARBA00011764"/>
    </source>
</evidence>
<keyword evidence="4" id="KW-0804">Transcription</keyword>
<evidence type="ECO:0000256" key="3">
    <source>
        <dbReference type="ARBA" id="ARBA00023015"/>
    </source>
</evidence>
<keyword evidence="3" id="KW-0805">Transcription regulation</keyword>
<gene>
    <name evidence="7" type="ORF">B5V51_13780</name>
</gene>
<dbReference type="Pfam" id="PF13873">
    <property type="entry name" value="Myb_DNA-bind_5"/>
    <property type="match status" value="1"/>
</dbReference>
<organism evidence="7">
    <name type="scientific">Heliothis virescens</name>
    <name type="common">Tobacco budworm moth</name>
    <dbReference type="NCBI Taxonomy" id="7102"/>
    <lineage>
        <taxon>Eukaryota</taxon>
        <taxon>Metazoa</taxon>
        <taxon>Ecdysozoa</taxon>
        <taxon>Arthropoda</taxon>
        <taxon>Hexapoda</taxon>
        <taxon>Insecta</taxon>
        <taxon>Pterygota</taxon>
        <taxon>Neoptera</taxon>
        <taxon>Endopterygota</taxon>
        <taxon>Lepidoptera</taxon>
        <taxon>Glossata</taxon>
        <taxon>Ditrysia</taxon>
        <taxon>Noctuoidea</taxon>
        <taxon>Noctuidae</taxon>
        <taxon>Heliothinae</taxon>
        <taxon>Heliothis</taxon>
    </lineage>
</organism>
<dbReference type="AlphaFoldDB" id="A0A2A4JRW7"/>
<evidence type="ECO:0000313" key="7">
    <source>
        <dbReference type="EMBL" id="PCG74152.1"/>
    </source>
</evidence>
<accession>A0A2A4JRW7</accession>
<dbReference type="PANTHER" id="PTHR21411">
    <property type="entry name" value="APONTIC"/>
    <property type="match status" value="1"/>
</dbReference>
<dbReference type="EMBL" id="NWSH01000798">
    <property type="protein sequence ID" value="PCG74152.1"/>
    <property type="molecule type" value="Genomic_DNA"/>
</dbReference>
<evidence type="ECO:0000259" key="6">
    <source>
        <dbReference type="Pfam" id="PF13873"/>
    </source>
</evidence>
<dbReference type="InterPro" id="IPR028002">
    <property type="entry name" value="Myb_DNA-bind_5"/>
</dbReference>
<comment type="subunit">
    <text evidence="1">Self-associates forming complexes of several hundred monomers.</text>
</comment>
<dbReference type="PANTHER" id="PTHR21411:SF0">
    <property type="entry name" value="REGULATORY PROTEIN ZESTE"/>
    <property type="match status" value="1"/>
</dbReference>
<feature type="domain" description="Myb/SANT-like DNA-binding" evidence="6">
    <location>
        <begin position="7"/>
        <end position="80"/>
    </location>
</feature>